<gene>
    <name evidence="5" type="ORF">NLO85_26000</name>
</gene>
<evidence type="ECO:0000256" key="3">
    <source>
        <dbReference type="ARBA" id="ARBA00040298"/>
    </source>
</evidence>
<dbReference type="Proteomes" id="UP001206018">
    <property type="component" value="Unassembled WGS sequence"/>
</dbReference>
<dbReference type="AlphaFoldDB" id="A0AAW5JG61"/>
<dbReference type="InterPro" id="IPR036188">
    <property type="entry name" value="FAD/NAD-bd_sf"/>
</dbReference>
<evidence type="ECO:0000313" key="6">
    <source>
        <dbReference type="Proteomes" id="UP001206018"/>
    </source>
</evidence>
<sequence>MAEYDAVIVGGGHNGLVCAAYLAKAGKRVCVLERRHILGGAAVTEELWPGFHLSVASYWMSLLQPKIMIDLNLMKYGVKVLDINPAIHPFLDGTSVTYWPEESRMSDELRKYSQEDADAYPEFTAHMRKLVAHLRGLIFEVPVDFTTGKVKDLTKTAGLVWRMRKAGPMFYDIWDLLTMSCHDYLKRWFSNPQVLTVFGCYASGSGGNIGPMSPGSAYVLARPYLRESDTAAGPGGLVQGGMGAIAKALELSCRDLGVDLRCNASVKEIVVENGRASGVLLESGEMVRAKKVVANANAKTLFLHLLKPEHVPAEVIARVKRIRTQSTTFKINMALSGLPKWNCLVGKDLQVPGSITIAENLTELQEAFESGQHGRIAQHPYMWILTPSAFDPTCAPEGMHTLSLLGGHVPYSLKDGRAWDEVTKEELFDRVVAQIERYAPGFRELVVHKQVLTPIDIEKMFGMTDGHVHHGELSIDQIFFRRPIAQYADYKSPVDGLYMCGASTHPGGGVTGVPGYNASRVILGDF</sequence>
<dbReference type="Pfam" id="PF01593">
    <property type="entry name" value="Amino_oxidase"/>
    <property type="match status" value="1"/>
</dbReference>
<dbReference type="PANTHER" id="PTHR10668">
    <property type="entry name" value="PHYTOENE DEHYDROGENASE"/>
    <property type="match status" value="1"/>
</dbReference>
<dbReference type="Gene3D" id="3.50.50.60">
    <property type="entry name" value="FAD/NAD(P)-binding domain"/>
    <property type="match status" value="2"/>
</dbReference>
<dbReference type="RefSeq" id="WP_255884918.1">
    <property type="nucleotide sequence ID" value="NZ_JANAKN010000106.1"/>
</dbReference>
<feature type="domain" description="Amine oxidase" evidence="4">
    <location>
        <begin position="15"/>
        <end position="512"/>
    </location>
</feature>
<dbReference type="GO" id="GO:0016491">
    <property type="term" value="F:oxidoreductase activity"/>
    <property type="evidence" value="ECO:0007669"/>
    <property type="project" value="InterPro"/>
</dbReference>
<reference evidence="5" key="1">
    <citation type="submission" date="2022-07" db="EMBL/GenBank/DDBJ databases">
        <title>The diversity of lipopeptides in the P. syringae complex parallels phylogeny and sheds light on structural diversification during evolutionary history.</title>
        <authorList>
            <person name="Bricout A."/>
            <person name="Morris C.E."/>
            <person name="Chandeysson C."/>
            <person name="Duban M."/>
            <person name="Boistel C."/>
            <person name="Chataigne G."/>
            <person name="Lecouturier D."/>
            <person name="Jacques P."/>
            <person name="Leclere V."/>
            <person name="Rochex A."/>
        </authorList>
    </citation>
    <scope>NUCLEOTIDE SEQUENCE</scope>
    <source>
        <strain evidence="5">LYR0002</strain>
    </source>
</reference>
<organism evidence="5 6">
    <name type="scientific">Pseudomonas savastanoi</name>
    <name type="common">Pseudomonas syringae pv. savastanoi</name>
    <dbReference type="NCBI Taxonomy" id="29438"/>
    <lineage>
        <taxon>Bacteria</taxon>
        <taxon>Pseudomonadati</taxon>
        <taxon>Pseudomonadota</taxon>
        <taxon>Gammaproteobacteria</taxon>
        <taxon>Pseudomonadales</taxon>
        <taxon>Pseudomonadaceae</taxon>
        <taxon>Pseudomonas</taxon>
    </lineage>
</organism>
<dbReference type="EMBL" id="JANAKN010000106">
    <property type="protein sequence ID" value="MCQ3023911.1"/>
    <property type="molecule type" value="Genomic_DNA"/>
</dbReference>
<comment type="subunit">
    <text evidence="2">Interacts with COX5B; this interaction may contribute to localize PYROXD2 to the inner face of the inner mitochondrial membrane.</text>
</comment>
<evidence type="ECO:0000256" key="2">
    <source>
        <dbReference type="ARBA" id="ARBA00038825"/>
    </source>
</evidence>
<comment type="caution">
    <text evidence="5">The sequence shown here is derived from an EMBL/GenBank/DDBJ whole genome shotgun (WGS) entry which is preliminary data.</text>
</comment>
<evidence type="ECO:0000313" key="5">
    <source>
        <dbReference type="EMBL" id="MCQ3023911.1"/>
    </source>
</evidence>
<name>A0AAW5JG61_PSESS</name>
<dbReference type="SUPFAM" id="SSF51905">
    <property type="entry name" value="FAD/NAD(P)-binding domain"/>
    <property type="match status" value="1"/>
</dbReference>
<accession>A0AAW5JG61</accession>
<protein>
    <recommendedName>
        <fullName evidence="3">Pyridine nucleotide-disulfide oxidoreductase domain-containing protein 2</fullName>
    </recommendedName>
</protein>
<proteinExistence type="predicted"/>
<evidence type="ECO:0000256" key="1">
    <source>
        <dbReference type="ARBA" id="ARBA00037217"/>
    </source>
</evidence>
<evidence type="ECO:0000259" key="4">
    <source>
        <dbReference type="Pfam" id="PF01593"/>
    </source>
</evidence>
<dbReference type="PANTHER" id="PTHR10668:SF103">
    <property type="entry name" value="PYRIDINE NUCLEOTIDE-DISULFIDE OXIDOREDUCTASE DOMAIN-CONTAINING PROTEIN 2"/>
    <property type="match status" value="1"/>
</dbReference>
<comment type="function">
    <text evidence="1">Probable oxidoreductase that may play a role as regulator of mitochondrial function.</text>
</comment>
<dbReference type="InterPro" id="IPR002937">
    <property type="entry name" value="Amino_oxidase"/>
</dbReference>